<dbReference type="RefSeq" id="WP_051486672.1">
    <property type="nucleotide sequence ID" value="NZ_KK069991.1"/>
</dbReference>
<feature type="domain" description="GHMP kinase N-terminal" evidence="14">
    <location>
        <begin position="138"/>
        <end position="214"/>
    </location>
</feature>
<evidence type="ECO:0000256" key="7">
    <source>
        <dbReference type="ARBA" id="ARBA00022741"/>
    </source>
</evidence>
<feature type="region of interest" description="Disordered" evidence="13">
    <location>
        <begin position="1"/>
        <end position="45"/>
    </location>
</feature>
<keyword evidence="6" id="KW-0808">Transferase</keyword>
<evidence type="ECO:0000256" key="1">
    <source>
        <dbReference type="ARBA" id="ARBA00004496"/>
    </source>
</evidence>
<dbReference type="NCBIfam" id="TIGR00549">
    <property type="entry name" value="mevalon_kin"/>
    <property type="match status" value="1"/>
</dbReference>
<dbReference type="Pfam" id="PF08544">
    <property type="entry name" value="GHMP_kinases_C"/>
    <property type="match status" value="1"/>
</dbReference>
<evidence type="ECO:0000256" key="2">
    <source>
        <dbReference type="ARBA" id="ARBA00006495"/>
    </source>
</evidence>
<gene>
    <name evidence="16" type="ORF">BF93_15925</name>
</gene>
<evidence type="ECO:0000256" key="8">
    <source>
        <dbReference type="ARBA" id="ARBA00022777"/>
    </source>
</evidence>
<reference evidence="16 17" key="1">
    <citation type="submission" date="2014-02" db="EMBL/GenBank/DDBJ databases">
        <title>Genome sequence of Brachybacterium phenoliresistens strain W13A50.</title>
        <authorList>
            <person name="Wang X."/>
        </authorList>
    </citation>
    <scope>NUCLEOTIDE SEQUENCE [LARGE SCALE GENOMIC DNA]</scope>
    <source>
        <strain evidence="16 17">W13A50</strain>
    </source>
</reference>
<dbReference type="PANTHER" id="PTHR43290:SF2">
    <property type="entry name" value="MEVALONATE KINASE"/>
    <property type="match status" value="1"/>
</dbReference>
<evidence type="ECO:0000256" key="13">
    <source>
        <dbReference type="SAM" id="MobiDB-lite"/>
    </source>
</evidence>
<accession>Z9JV57</accession>
<comment type="subcellular location">
    <subcellularLocation>
        <location evidence="1">Cytoplasm</location>
    </subcellularLocation>
</comment>
<dbReference type="UniPathway" id="UPA00057">
    <property type="reaction ID" value="UER00098"/>
</dbReference>
<name>Z9JV57_9MICO</name>
<keyword evidence="10" id="KW-0460">Magnesium</keyword>
<proteinExistence type="inferred from homology"/>
<evidence type="ECO:0000256" key="10">
    <source>
        <dbReference type="ARBA" id="ARBA00022842"/>
    </source>
</evidence>
<dbReference type="AlphaFoldDB" id="Z9JV57"/>
<comment type="similarity">
    <text evidence="2">Belongs to the GHMP kinase family. Mevalonate kinase subfamily.</text>
</comment>
<dbReference type="Proteomes" id="UP000023067">
    <property type="component" value="Unassembled WGS sequence"/>
</dbReference>
<dbReference type="Gene3D" id="3.30.230.10">
    <property type="match status" value="1"/>
</dbReference>
<dbReference type="Pfam" id="PF00288">
    <property type="entry name" value="GHMP_kinases_N"/>
    <property type="match status" value="1"/>
</dbReference>
<feature type="domain" description="GHMP kinase C-terminal" evidence="15">
    <location>
        <begin position="286"/>
        <end position="365"/>
    </location>
</feature>
<keyword evidence="11" id="KW-0443">Lipid metabolism</keyword>
<dbReference type="InterPro" id="IPR006203">
    <property type="entry name" value="GHMP_knse_ATP-bd_CS"/>
</dbReference>
<dbReference type="SUPFAM" id="SSF54211">
    <property type="entry name" value="Ribosomal protein S5 domain 2-like"/>
    <property type="match status" value="1"/>
</dbReference>
<dbReference type="eggNOG" id="COG1577">
    <property type="taxonomic scope" value="Bacteria"/>
</dbReference>
<dbReference type="InterPro" id="IPR020568">
    <property type="entry name" value="Ribosomal_Su5_D2-typ_SF"/>
</dbReference>
<dbReference type="InterPro" id="IPR006205">
    <property type="entry name" value="Mev_gal_kin"/>
</dbReference>
<dbReference type="SUPFAM" id="SSF55060">
    <property type="entry name" value="GHMP Kinase, C-terminal domain"/>
    <property type="match status" value="1"/>
</dbReference>
<keyword evidence="5" id="KW-0444">Lipid biosynthesis</keyword>
<evidence type="ECO:0000256" key="5">
    <source>
        <dbReference type="ARBA" id="ARBA00022516"/>
    </source>
</evidence>
<dbReference type="PANTHER" id="PTHR43290">
    <property type="entry name" value="MEVALONATE KINASE"/>
    <property type="match status" value="1"/>
</dbReference>
<evidence type="ECO:0000256" key="11">
    <source>
        <dbReference type="ARBA" id="ARBA00023098"/>
    </source>
</evidence>
<dbReference type="EMBL" id="JDYK01000006">
    <property type="protein sequence ID" value="EWS81652.1"/>
    <property type="molecule type" value="Genomic_DNA"/>
</dbReference>
<evidence type="ECO:0000259" key="15">
    <source>
        <dbReference type="Pfam" id="PF08544"/>
    </source>
</evidence>
<comment type="caution">
    <text evidence="16">The sequence shown here is derived from an EMBL/GenBank/DDBJ whole genome shotgun (WGS) entry which is preliminary data.</text>
</comment>
<dbReference type="HOGENOM" id="CLU_017814_0_0_11"/>
<dbReference type="EC" id="2.7.1.36" evidence="3"/>
<evidence type="ECO:0000256" key="4">
    <source>
        <dbReference type="ARBA" id="ARBA00022490"/>
    </source>
</evidence>
<dbReference type="GO" id="GO:0004496">
    <property type="term" value="F:mevalonate kinase activity"/>
    <property type="evidence" value="ECO:0007669"/>
    <property type="project" value="UniProtKB-EC"/>
</dbReference>
<evidence type="ECO:0000256" key="3">
    <source>
        <dbReference type="ARBA" id="ARBA00012103"/>
    </source>
</evidence>
<dbReference type="InterPro" id="IPR006204">
    <property type="entry name" value="GHMP_kinase_N_dom"/>
</dbReference>
<dbReference type="Gene3D" id="3.30.70.890">
    <property type="entry name" value="GHMP kinase, C-terminal domain"/>
    <property type="match status" value="1"/>
</dbReference>
<evidence type="ECO:0000256" key="9">
    <source>
        <dbReference type="ARBA" id="ARBA00022840"/>
    </source>
</evidence>
<dbReference type="PROSITE" id="PS00627">
    <property type="entry name" value="GHMP_KINASES_ATP"/>
    <property type="match status" value="1"/>
</dbReference>
<comment type="pathway">
    <text evidence="12">Isoprenoid biosynthesis; isopentenyl diphosphate biosynthesis via mevalonate pathway; isopentenyl diphosphate from (R)-mevalonate: step 1/3.</text>
</comment>
<dbReference type="GO" id="GO:0019287">
    <property type="term" value="P:isopentenyl diphosphate biosynthetic process, mevalonate pathway"/>
    <property type="evidence" value="ECO:0007669"/>
    <property type="project" value="UniProtKB-UniPathway"/>
</dbReference>
<keyword evidence="17" id="KW-1185">Reference proteome</keyword>
<dbReference type="InterPro" id="IPR036554">
    <property type="entry name" value="GHMP_kinase_C_sf"/>
</dbReference>
<evidence type="ECO:0000313" key="16">
    <source>
        <dbReference type="EMBL" id="EWS81652.1"/>
    </source>
</evidence>
<sequence length="381" mass="37908">MPYSPDDAPDRAPRRGGGSEATRVLATPRRGGGTRTALGSPADPDAQDLAASATGLHHGSALTDGPVDGVGRSHGKAILIGEHAVVYGAAAIALPVPSVEAIAQVELLPAGETSRLTSRLHSGTFATLPAELTPVAAAVHAAATAVGLDPDRIHLRIGSQVPIGRGMGSSAAVAAAVVEAVADAAGAQLTAEVRHELIQTSERVAHGNPSGLDARTVVSDQPVRFLQRRPQGSVPVARPTSFVIADSGVSASTAVAVATVRARREAAPQVVDAVIEELSALVDPVAAALGSGDMTGLGAGMTRAHELLREIGVSSPVLDDLVEGALAAGSPGAKLTGSGGGGCVLALAASPQAADDLALALHAAGAPRTWTMTLAPRKGDA</sequence>
<dbReference type="GO" id="GO:0005829">
    <property type="term" value="C:cytosol"/>
    <property type="evidence" value="ECO:0007669"/>
    <property type="project" value="TreeGrafter"/>
</dbReference>
<evidence type="ECO:0000313" key="17">
    <source>
        <dbReference type="Proteomes" id="UP000023067"/>
    </source>
</evidence>
<organism evidence="16 17">
    <name type="scientific">Brachybacterium phenoliresistens</name>
    <dbReference type="NCBI Taxonomy" id="396014"/>
    <lineage>
        <taxon>Bacteria</taxon>
        <taxon>Bacillati</taxon>
        <taxon>Actinomycetota</taxon>
        <taxon>Actinomycetes</taxon>
        <taxon>Micrococcales</taxon>
        <taxon>Dermabacteraceae</taxon>
        <taxon>Brachybacterium</taxon>
    </lineage>
</organism>
<evidence type="ECO:0000256" key="6">
    <source>
        <dbReference type="ARBA" id="ARBA00022679"/>
    </source>
</evidence>
<dbReference type="PRINTS" id="PR00959">
    <property type="entry name" value="MEVGALKINASE"/>
</dbReference>
<keyword evidence="9" id="KW-0067">ATP-binding</keyword>
<keyword evidence="4" id="KW-0963">Cytoplasm</keyword>
<evidence type="ECO:0000256" key="12">
    <source>
        <dbReference type="ARBA" id="ARBA00029438"/>
    </source>
</evidence>
<evidence type="ECO:0000259" key="14">
    <source>
        <dbReference type="Pfam" id="PF00288"/>
    </source>
</evidence>
<protein>
    <recommendedName>
        <fullName evidence="3">mevalonate kinase</fullName>
        <ecNumber evidence="3">2.7.1.36</ecNumber>
    </recommendedName>
</protein>
<dbReference type="InterPro" id="IPR014721">
    <property type="entry name" value="Ribsml_uS5_D2-typ_fold_subgr"/>
</dbReference>
<dbReference type="GO" id="GO:0005524">
    <property type="term" value="F:ATP binding"/>
    <property type="evidence" value="ECO:0007669"/>
    <property type="project" value="UniProtKB-KW"/>
</dbReference>
<keyword evidence="8 16" id="KW-0418">Kinase</keyword>
<dbReference type="InterPro" id="IPR013750">
    <property type="entry name" value="GHMP_kinase_C_dom"/>
</dbReference>
<dbReference type="PATRIC" id="fig|396014.3.peg.1530"/>
<keyword evidence="7" id="KW-0547">Nucleotide-binding</keyword>
<dbReference type="STRING" id="396014.BF93_15925"/>